<comment type="cofactor">
    <cofactor evidence="1">
        <name>Mg(2+)</name>
        <dbReference type="ChEBI" id="CHEBI:18420"/>
    </cofactor>
</comment>
<feature type="domain" description="VRR-NUC" evidence="4">
    <location>
        <begin position="1"/>
        <end position="96"/>
    </location>
</feature>
<dbReference type="SMART" id="SM00990">
    <property type="entry name" value="VRR_NUC"/>
    <property type="match status" value="1"/>
</dbReference>
<dbReference type="Gene3D" id="3.40.1350.10">
    <property type="match status" value="1"/>
</dbReference>
<dbReference type="AlphaFoldDB" id="A0AB37NER2"/>
<comment type="caution">
    <text evidence="5">The sequence shown here is derived from an EMBL/GenBank/DDBJ whole genome shotgun (WGS) entry which is preliminary data.</text>
</comment>
<dbReference type="InterPro" id="IPR011856">
    <property type="entry name" value="tRNA_endonuc-like_dom_sf"/>
</dbReference>
<dbReference type="EMBL" id="QXLS01000012">
    <property type="protein sequence ID" value="RKA04741.1"/>
    <property type="molecule type" value="Genomic_DNA"/>
</dbReference>
<dbReference type="Proteomes" id="UP000272537">
    <property type="component" value="Unassembled WGS sequence"/>
</dbReference>
<dbReference type="GO" id="GO:0004518">
    <property type="term" value="F:nuclease activity"/>
    <property type="evidence" value="ECO:0007669"/>
    <property type="project" value="UniProtKB-KW"/>
</dbReference>
<dbReference type="GO" id="GO:0003676">
    <property type="term" value="F:nucleic acid binding"/>
    <property type="evidence" value="ECO:0007669"/>
    <property type="project" value="InterPro"/>
</dbReference>
<dbReference type="RefSeq" id="WP_120197953.1">
    <property type="nucleotide sequence ID" value="NZ_QXLS01000012.1"/>
</dbReference>
<accession>A0AB37NER2</accession>
<organism evidence="5 6">
    <name type="scientific">Listeria monocytogenes</name>
    <dbReference type="NCBI Taxonomy" id="1639"/>
    <lineage>
        <taxon>Bacteria</taxon>
        <taxon>Bacillati</taxon>
        <taxon>Bacillota</taxon>
        <taxon>Bacilli</taxon>
        <taxon>Bacillales</taxon>
        <taxon>Listeriaceae</taxon>
        <taxon>Listeria</taxon>
    </lineage>
</organism>
<protein>
    <recommendedName>
        <fullName evidence="4">VRR-NUC domain-containing protein</fullName>
    </recommendedName>
</protein>
<gene>
    <name evidence="5" type="ORF">DYZ80_03073</name>
</gene>
<proteinExistence type="predicted"/>
<evidence type="ECO:0000313" key="6">
    <source>
        <dbReference type="Proteomes" id="UP000272537"/>
    </source>
</evidence>
<evidence type="ECO:0000259" key="4">
    <source>
        <dbReference type="SMART" id="SM00990"/>
    </source>
</evidence>
<sequence>MHKSEQNIQNEIRLALSKSGYVVFRVNSGKVKMQDGRFFDTGVPNGFSDLMGFKESGKIFFIEVKNEKGRVSEVQKRFLSAMKNKGAICGVARSVEEALRIVEGLK</sequence>
<dbReference type="GO" id="GO:0016788">
    <property type="term" value="F:hydrolase activity, acting on ester bonds"/>
    <property type="evidence" value="ECO:0007669"/>
    <property type="project" value="InterPro"/>
</dbReference>
<keyword evidence="2" id="KW-0540">Nuclease</keyword>
<dbReference type="Pfam" id="PF08774">
    <property type="entry name" value="VRR_NUC"/>
    <property type="match status" value="1"/>
</dbReference>
<evidence type="ECO:0000256" key="1">
    <source>
        <dbReference type="ARBA" id="ARBA00001946"/>
    </source>
</evidence>
<name>A0AB37NER2_LISMN</name>
<dbReference type="InterPro" id="IPR014883">
    <property type="entry name" value="VRR_NUC"/>
</dbReference>
<reference evidence="5 6" key="1">
    <citation type="journal article" date="2018" name="BMC Genomics">
        <title>Genes significantly associated with lineage II food isolates of Listeria monocytogenes.</title>
        <authorList>
            <person name="Pirone-Davies C."/>
            <person name="Chen Y."/>
            <person name="Pightling A."/>
            <person name="Ryan G."/>
            <person name="Wang Y."/>
            <person name="Yao K."/>
            <person name="Hoffmann M."/>
            <person name="Allard M.W."/>
        </authorList>
    </citation>
    <scope>NUCLEOTIDE SEQUENCE [LARGE SCALE GENOMIC DNA]</scope>
    <source>
        <strain evidence="5 6">PNUSAL000550</strain>
    </source>
</reference>
<evidence type="ECO:0000256" key="3">
    <source>
        <dbReference type="ARBA" id="ARBA00022801"/>
    </source>
</evidence>
<evidence type="ECO:0000313" key="5">
    <source>
        <dbReference type="EMBL" id="RKA04741.1"/>
    </source>
</evidence>
<evidence type="ECO:0000256" key="2">
    <source>
        <dbReference type="ARBA" id="ARBA00022722"/>
    </source>
</evidence>
<keyword evidence="3" id="KW-0378">Hydrolase</keyword>